<reference evidence="1 2" key="1">
    <citation type="submission" date="2015-01" db="EMBL/GenBank/DDBJ databases">
        <title>Evolution of Trichinella species and genotypes.</title>
        <authorList>
            <person name="Korhonen P.K."/>
            <person name="Edoardo P."/>
            <person name="Giuseppe L.R."/>
            <person name="Gasser R.B."/>
        </authorList>
    </citation>
    <scope>NUCLEOTIDE SEQUENCE [LARGE SCALE GENOMIC DNA]</scope>
    <source>
        <strain evidence="1">ISS470</strain>
    </source>
</reference>
<sequence length="117" mass="13393">MLQPEKAEKESSQQHTARPCMSLVLVDKDKLSREEMWKNISERKLIYNSLFFCNKLVRDDKPALSLAHAHARSLVRSRESRRCARALTLVGKKGDRLQTAFRALIRNGGRLLGCARD</sequence>
<gene>
    <name evidence="1" type="ORF">T4D_246</name>
</gene>
<protein>
    <submittedName>
        <fullName evidence="1">Uncharacterized protein</fullName>
    </submittedName>
</protein>
<dbReference type="AlphaFoldDB" id="A0A0V1FXS1"/>
<evidence type="ECO:0000313" key="2">
    <source>
        <dbReference type="Proteomes" id="UP000054995"/>
    </source>
</evidence>
<evidence type="ECO:0000313" key="1">
    <source>
        <dbReference type="EMBL" id="KRY90856.1"/>
    </source>
</evidence>
<name>A0A0V1FXS1_TRIPS</name>
<dbReference type="EMBL" id="JYDT01000018">
    <property type="protein sequence ID" value="KRY90856.1"/>
    <property type="molecule type" value="Genomic_DNA"/>
</dbReference>
<keyword evidence="2" id="KW-1185">Reference proteome</keyword>
<organism evidence="1 2">
    <name type="scientific">Trichinella pseudospiralis</name>
    <name type="common">Parasitic roundworm</name>
    <dbReference type="NCBI Taxonomy" id="6337"/>
    <lineage>
        <taxon>Eukaryota</taxon>
        <taxon>Metazoa</taxon>
        <taxon>Ecdysozoa</taxon>
        <taxon>Nematoda</taxon>
        <taxon>Enoplea</taxon>
        <taxon>Dorylaimia</taxon>
        <taxon>Trichinellida</taxon>
        <taxon>Trichinellidae</taxon>
        <taxon>Trichinella</taxon>
    </lineage>
</organism>
<accession>A0A0V1FXS1</accession>
<comment type="caution">
    <text evidence="1">The sequence shown here is derived from an EMBL/GenBank/DDBJ whole genome shotgun (WGS) entry which is preliminary data.</text>
</comment>
<proteinExistence type="predicted"/>
<dbReference type="Proteomes" id="UP000054995">
    <property type="component" value="Unassembled WGS sequence"/>
</dbReference>